<reference evidence="3" key="3">
    <citation type="submission" date="2011-03" db="EMBL/GenBank/DDBJ databases">
        <title>Annotation of Magnaporthe poae ATCC 64411.</title>
        <authorList>
            <person name="Ma L.-J."/>
            <person name="Dead R."/>
            <person name="Young S.K."/>
            <person name="Zeng Q."/>
            <person name="Gargeya S."/>
            <person name="Fitzgerald M."/>
            <person name="Haas B."/>
            <person name="Abouelleil A."/>
            <person name="Alvarado L."/>
            <person name="Arachchi H.M."/>
            <person name="Berlin A."/>
            <person name="Brown A."/>
            <person name="Chapman S.B."/>
            <person name="Chen Z."/>
            <person name="Dunbar C."/>
            <person name="Freedman E."/>
            <person name="Gearin G."/>
            <person name="Gellesch M."/>
            <person name="Goldberg J."/>
            <person name="Griggs A."/>
            <person name="Gujja S."/>
            <person name="Heiman D."/>
            <person name="Howarth C."/>
            <person name="Larson L."/>
            <person name="Lui A."/>
            <person name="MacDonald P.J.P."/>
            <person name="Mehta T."/>
            <person name="Montmayeur A."/>
            <person name="Murphy C."/>
            <person name="Neiman D."/>
            <person name="Pearson M."/>
            <person name="Priest M."/>
            <person name="Roberts A."/>
            <person name="Saif S."/>
            <person name="Shea T."/>
            <person name="Shenoy N."/>
            <person name="Sisk P."/>
            <person name="Stolte C."/>
            <person name="Sykes S."/>
            <person name="Yandava C."/>
            <person name="Wortman J."/>
            <person name="Nusbaum C."/>
            <person name="Birren B."/>
        </authorList>
    </citation>
    <scope>NUCLEOTIDE SEQUENCE</scope>
    <source>
        <strain evidence="3">ATCC 64411</strain>
    </source>
</reference>
<dbReference type="PANTHER" id="PTHR48081">
    <property type="entry name" value="AB HYDROLASE SUPERFAMILY PROTEIN C4A8.06C"/>
    <property type="match status" value="1"/>
</dbReference>
<dbReference type="GO" id="GO:0016787">
    <property type="term" value="F:hydrolase activity"/>
    <property type="evidence" value="ECO:0007669"/>
    <property type="project" value="UniProtKB-KW"/>
</dbReference>
<reference evidence="4" key="5">
    <citation type="submission" date="2015-06" db="UniProtKB">
        <authorList>
            <consortium name="EnsemblFungi"/>
        </authorList>
    </citation>
    <scope>IDENTIFICATION</scope>
    <source>
        <strain evidence="4">ATCC 64411</strain>
    </source>
</reference>
<evidence type="ECO:0000259" key="2">
    <source>
        <dbReference type="Pfam" id="PF07859"/>
    </source>
</evidence>
<evidence type="ECO:0000313" key="3">
    <source>
        <dbReference type="EMBL" id="KLU93135.1"/>
    </source>
</evidence>
<name>A0A0C4EGS4_MAGP6</name>
<evidence type="ECO:0000313" key="5">
    <source>
        <dbReference type="Proteomes" id="UP000011715"/>
    </source>
</evidence>
<accession>A0A0C4EGS4</accession>
<dbReference type="InterPro" id="IPR013094">
    <property type="entry name" value="AB_hydrolase_3"/>
</dbReference>
<evidence type="ECO:0000313" key="4">
    <source>
        <dbReference type="EnsemblFungi" id="MAPG_12073T0"/>
    </source>
</evidence>
<reference evidence="4" key="4">
    <citation type="journal article" date="2015" name="G3 (Bethesda)">
        <title>Genome sequences of three phytopathogenic species of the Magnaporthaceae family of fungi.</title>
        <authorList>
            <person name="Okagaki L.H."/>
            <person name="Nunes C.C."/>
            <person name="Sailsbery J."/>
            <person name="Clay B."/>
            <person name="Brown D."/>
            <person name="John T."/>
            <person name="Oh Y."/>
            <person name="Young N."/>
            <person name="Fitzgerald M."/>
            <person name="Haas B.J."/>
            <person name="Zeng Q."/>
            <person name="Young S."/>
            <person name="Adiconis X."/>
            <person name="Fan L."/>
            <person name="Levin J.Z."/>
            <person name="Mitchell T.K."/>
            <person name="Okubara P.A."/>
            <person name="Farman M.L."/>
            <person name="Kohn L.M."/>
            <person name="Birren B."/>
            <person name="Ma L.-J."/>
            <person name="Dean R.A."/>
        </authorList>
    </citation>
    <scope>NUCLEOTIDE SEQUENCE</scope>
    <source>
        <strain evidence="4">ATCC 64411 / 73-15</strain>
    </source>
</reference>
<dbReference type="InterPro" id="IPR050300">
    <property type="entry name" value="GDXG_lipolytic_enzyme"/>
</dbReference>
<dbReference type="eggNOG" id="KOG1515">
    <property type="taxonomic scope" value="Eukaryota"/>
</dbReference>
<evidence type="ECO:0000256" key="1">
    <source>
        <dbReference type="ARBA" id="ARBA00022801"/>
    </source>
</evidence>
<dbReference type="InterPro" id="IPR029058">
    <property type="entry name" value="AB_hydrolase_fold"/>
</dbReference>
<dbReference type="EMBL" id="ADBL01003049">
    <property type="status" value="NOT_ANNOTATED_CDS"/>
    <property type="molecule type" value="Genomic_DNA"/>
</dbReference>
<dbReference type="Pfam" id="PF07859">
    <property type="entry name" value="Abhydrolase_3"/>
    <property type="match status" value="1"/>
</dbReference>
<reference evidence="3" key="2">
    <citation type="submission" date="2010-05" db="EMBL/GenBank/DDBJ databases">
        <title>The Genome Sequence of Magnaporthe poae strain ATCC 64411.</title>
        <authorList>
            <consortium name="The Broad Institute Genome Sequencing Platform"/>
            <consortium name="Broad Institute Genome Sequencing Center for Infectious Disease"/>
            <person name="Ma L.-J."/>
            <person name="Dead R."/>
            <person name="Young S."/>
            <person name="Zeng Q."/>
            <person name="Koehrsen M."/>
            <person name="Alvarado L."/>
            <person name="Berlin A."/>
            <person name="Chapman S.B."/>
            <person name="Chen Z."/>
            <person name="Freedman E."/>
            <person name="Gellesch M."/>
            <person name="Goldberg J."/>
            <person name="Griggs A."/>
            <person name="Gujja S."/>
            <person name="Heilman E.R."/>
            <person name="Heiman D."/>
            <person name="Hepburn T."/>
            <person name="Howarth C."/>
            <person name="Jen D."/>
            <person name="Larson L."/>
            <person name="Mehta T."/>
            <person name="Neiman D."/>
            <person name="Pearson M."/>
            <person name="Roberts A."/>
            <person name="Saif S."/>
            <person name="Shea T."/>
            <person name="Shenoy N."/>
            <person name="Sisk P."/>
            <person name="Stolte C."/>
            <person name="Sykes S."/>
            <person name="Walk T."/>
            <person name="White J."/>
            <person name="Yandava C."/>
            <person name="Haas B."/>
            <person name="Nusbaum C."/>
            <person name="Birren B."/>
        </authorList>
    </citation>
    <scope>NUCLEOTIDE SEQUENCE</scope>
    <source>
        <strain evidence="3">ATCC 64411</strain>
    </source>
</reference>
<organism evidence="4 5">
    <name type="scientific">Magnaporthiopsis poae (strain ATCC 64411 / 73-15)</name>
    <name type="common">Kentucky bluegrass fungus</name>
    <name type="synonym">Magnaporthe poae</name>
    <dbReference type="NCBI Taxonomy" id="644358"/>
    <lineage>
        <taxon>Eukaryota</taxon>
        <taxon>Fungi</taxon>
        <taxon>Dikarya</taxon>
        <taxon>Ascomycota</taxon>
        <taxon>Pezizomycotina</taxon>
        <taxon>Sordariomycetes</taxon>
        <taxon>Sordariomycetidae</taxon>
        <taxon>Magnaporthales</taxon>
        <taxon>Magnaporthaceae</taxon>
        <taxon>Magnaporthiopsis</taxon>
    </lineage>
</organism>
<dbReference type="OMA" id="TCPMGPG"/>
<dbReference type="PANTHER" id="PTHR48081:SF8">
    <property type="entry name" value="ALPHA_BETA HYDROLASE FOLD-3 DOMAIN-CONTAINING PROTEIN-RELATED"/>
    <property type="match status" value="1"/>
</dbReference>
<keyword evidence="1" id="KW-0378">Hydrolase</keyword>
<dbReference type="Gene3D" id="3.40.50.1820">
    <property type="entry name" value="alpha/beta hydrolase"/>
    <property type="match status" value="1"/>
</dbReference>
<dbReference type="EMBL" id="GL877113">
    <property type="protein sequence ID" value="KLU93135.1"/>
    <property type="molecule type" value="Genomic_DNA"/>
</dbReference>
<keyword evidence="5" id="KW-1185">Reference proteome</keyword>
<dbReference type="SUPFAM" id="SSF53474">
    <property type="entry name" value="alpha/beta-Hydrolases"/>
    <property type="match status" value="1"/>
</dbReference>
<gene>
    <name evidence="3" type="ORF">MAPG_12073</name>
</gene>
<dbReference type="Proteomes" id="UP000011715">
    <property type="component" value="Unassembled WGS sequence"/>
</dbReference>
<feature type="domain" description="Alpha/beta hydrolase fold-3" evidence="2">
    <location>
        <begin position="78"/>
        <end position="289"/>
    </location>
</feature>
<dbReference type="AlphaFoldDB" id="A0A0C4EGS4"/>
<dbReference type="STRING" id="644358.A0A0C4EGS4"/>
<proteinExistence type="predicted"/>
<dbReference type="VEuPathDB" id="FungiDB:MAPG_12073"/>
<protein>
    <recommendedName>
        <fullName evidence="2">Alpha/beta hydrolase fold-3 domain-containing protein</fullName>
    </recommendedName>
</protein>
<sequence length="319" mass="34435">MAPLDKLNAAFAAEIANKPGPETVGHVQARANLRALQKHEPSPDILTETLDVVSDKCGPTAVTVVRSRSLAGKPLPMVYYLHGGGWVTGCPKSFLPLLEDLARRTGAAIVFPDFALAPEKQFPFQIEQTYEVLEYMVRNGSEHNILTESIAVAGDSAGGHMSIAMMQLALERNLPAAKIAHMVLFYPVTDTHKRSGSYETYKDGPFLTAAKMDWFIDLYLPNEEDRATALGSPLVFLPDEVLARFPPTTVILASADPLLDEGLAFGQRLSGVGVDAAVIRAEGQMHAFALLKPIRDSPAARAVMDLTASKLRAALFPSA</sequence>
<dbReference type="OrthoDB" id="408631at2759"/>
<reference evidence="5" key="1">
    <citation type="submission" date="2010-05" db="EMBL/GenBank/DDBJ databases">
        <title>The genome sequence of Magnaporthe poae strain ATCC 64411.</title>
        <authorList>
            <person name="Ma L.-J."/>
            <person name="Dead R."/>
            <person name="Young S."/>
            <person name="Zeng Q."/>
            <person name="Koehrsen M."/>
            <person name="Alvarado L."/>
            <person name="Berlin A."/>
            <person name="Chapman S.B."/>
            <person name="Chen Z."/>
            <person name="Freedman E."/>
            <person name="Gellesch M."/>
            <person name="Goldberg J."/>
            <person name="Griggs A."/>
            <person name="Gujja S."/>
            <person name="Heilman E.R."/>
            <person name="Heiman D."/>
            <person name="Hepburn T."/>
            <person name="Howarth C."/>
            <person name="Jen D."/>
            <person name="Larson L."/>
            <person name="Mehta T."/>
            <person name="Neiman D."/>
            <person name="Pearson M."/>
            <person name="Roberts A."/>
            <person name="Saif S."/>
            <person name="Shea T."/>
            <person name="Shenoy N."/>
            <person name="Sisk P."/>
            <person name="Stolte C."/>
            <person name="Sykes S."/>
            <person name="Walk T."/>
            <person name="White J."/>
            <person name="Yandava C."/>
            <person name="Haas B."/>
            <person name="Nusbaum C."/>
            <person name="Birren B."/>
        </authorList>
    </citation>
    <scope>NUCLEOTIDE SEQUENCE [LARGE SCALE GENOMIC DNA]</scope>
    <source>
        <strain evidence="5">ATCC 64411 / 73-15</strain>
    </source>
</reference>
<dbReference type="EnsemblFungi" id="MAPG_12073T0">
    <property type="protein sequence ID" value="MAPG_12073T0"/>
    <property type="gene ID" value="MAPG_12073"/>
</dbReference>